<dbReference type="RefSeq" id="WP_188914637.1">
    <property type="nucleotide sequence ID" value="NZ_BMMF01000011.1"/>
</dbReference>
<dbReference type="EMBL" id="BMMF01000011">
    <property type="protein sequence ID" value="GGK45584.1"/>
    <property type="molecule type" value="Genomic_DNA"/>
</dbReference>
<dbReference type="NCBIfam" id="TIGR00104">
    <property type="entry name" value="tRNA_TsaA"/>
    <property type="match status" value="1"/>
</dbReference>
<dbReference type="Proteomes" id="UP000600449">
    <property type="component" value="Unassembled WGS sequence"/>
</dbReference>
<dbReference type="PROSITE" id="PS51668">
    <property type="entry name" value="TSAA_2"/>
    <property type="match status" value="1"/>
</dbReference>
<dbReference type="PANTHER" id="PTHR12818">
    <property type="entry name" value="TRNA (ADENINE(37)-N6)-METHYLTRANSFERASE"/>
    <property type="match status" value="1"/>
</dbReference>
<dbReference type="InterPro" id="IPR023368">
    <property type="entry name" value="UPF0066_cons_site"/>
</dbReference>
<dbReference type="InterPro" id="IPR036414">
    <property type="entry name" value="YaeB_N_sf"/>
</dbReference>
<protein>
    <submittedName>
        <fullName evidence="4">tRNA (N6-threonylcarbamoyladenosine(37)-N6)-methyltransferase TrmO</fullName>
    </submittedName>
</protein>
<gene>
    <name evidence="4" type="ORF">GCM10011322_35980</name>
</gene>
<dbReference type="InterPro" id="IPR023370">
    <property type="entry name" value="TrmO-like_N"/>
</dbReference>
<dbReference type="InterPro" id="IPR036413">
    <property type="entry name" value="YaeB-like_sf"/>
</dbReference>
<evidence type="ECO:0000256" key="1">
    <source>
        <dbReference type="ARBA" id="ARBA00022691"/>
    </source>
</evidence>
<dbReference type="CDD" id="cd09281">
    <property type="entry name" value="UPF0066"/>
    <property type="match status" value="1"/>
</dbReference>
<proteinExistence type="inferred from homology"/>
<dbReference type="Pfam" id="PF01980">
    <property type="entry name" value="TrmO_N"/>
    <property type="match status" value="1"/>
</dbReference>
<accession>A0A917QDN1</accession>
<sequence>MDETDDAAHGRRPGEIAIDLPATTDAGVHFIGRIRTPWADRDACPKNPAGSDAACTIELDARYEAGLADLDTCTYVIVLYWMDRAPRNLVVQTPRSHGRPRGVFALRSPARPNPIALSVARLERIEGKQVVVRGLDCVDGTPLLDLKPYFPSIDSRPDARVGWRETAESDDCGNS</sequence>
<dbReference type="Gene3D" id="2.40.30.70">
    <property type="entry name" value="YaeB-like"/>
    <property type="match status" value="1"/>
</dbReference>
<dbReference type="PANTHER" id="PTHR12818:SF0">
    <property type="entry name" value="TRNA (ADENINE(37)-N6)-METHYLTRANSFERASE"/>
    <property type="match status" value="1"/>
</dbReference>
<evidence type="ECO:0000256" key="2">
    <source>
        <dbReference type="ARBA" id="ARBA00033753"/>
    </source>
</evidence>
<dbReference type="SUPFAM" id="SSF118196">
    <property type="entry name" value="YaeB-like"/>
    <property type="match status" value="1"/>
</dbReference>
<feature type="domain" description="TsaA-like" evidence="3">
    <location>
        <begin position="28"/>
        <end position="158"/>
    </location>
</feature>
<evidence type="ECO:0000313" key="5">
    <source>
        <dbReference type="Proteomes" id="UP000600449"/>
    </source>
</evidence>
<reference evidence="4 5" key="1">
    <citation type="journal article" date="2014" name="Int. J. Syst. Evol. Microbiol.">
        <title>Complete genome sequence of Corynebacterium casei LMG S-19264T (=DSM 44701T), isolated from a smear-ripened cheese.</title>
        <authorList>
            <consortium name="US DOE Joint Genome Institute (JGI-PGF)"/>
            <person name="Walter F."/>
            <person name="Albersmeier A."/>
            <person name="Kalinowski J."/>
            <person name="Ruckert C."/>
        </authorList>
    </citation>
    <scope>NUCLEOTIDE SEQUENCE [LARGE SCALE GENOMIC DNA]</scope>
    <source>
        <strain evidence="4 5">CGMCC 1.9161</strain>
    </source>
</reference>
<dbReference type="PROSITE" id="PS01318">
    <property type="entry name" value="TSAA_1"/>
    <property type="match status" value="1"/>
</dbReference>
<dbReference type="InterPro" id="IPR040372">
    <property type="entry name" value="YaeB-like"/>
</dbReference>
<evidence type="ECO:0000259" key="3">
    <source>
        <dbReference type="PROSITE" id="PS51668"/>
    </source>
</evidence>
<comment type="similarity">
    <text evidence="2">Belongs to the tRNA methyltransferase O family.</text>
</comment>
<dbReference type="AlphaFoldDB" id="A0A917QDN1"/>
<comment type="caution">
    <text evidence="4">The sequence shown here is derived from an EMBL/GenBank/DDBJ whole genome shotgun (WGS) entry which is preliminary data.</text>
</comment>
<evidence type="ECO:0000313" key="4">
    <source>
        <dbReference type="EMBL" id="GGK45584.1"/>
    </source>
</evidence>
<organism evidence="4 5">
    <name type="scientific">Salinarimonas ramus</name>
    <dbReference type="NCBI Taxonomy" id="690164"/>
    <lineage>
        <taxon>Bacteria</taxon>
        <taxon>Pseudomonadati</taxon>
        <taxon>Pseudomonadota</taxon>
        <taxon>Alphaproteobacteria</taxon>
        <taxon>Hyphomicrobiales</taxon>
        <taxon>Salinarimonadaceae</taxon>
        <taxon>Salinarimonas</taxon>
    </lineage>
</organism>
<keyword evidence="1" id="KW-0949">S-adenosyl-L-methionine</keyword>
<keyword evidence="5" id="KW-1185">Reference proteome</keyword>
<name>A0A917QDN1_9HYPH</name>